<dbReference type="InterPro" id="IPR006426">
    <property type="entry name" value="Asn_synth_AEB"/>
</dbReference>
<keyword evidence="11" id="KW-1185">Reference proteome</keyword>
<dbReference type="GeneID" id="54299918"/>
<keyword evidence="6" id="KW-0061">Asparagine biosynthesis</keyword>
<feature type="site" description="Important for beta-aspartyl-AMP intermediate formation" evidence="8">
    <location>
        <position position="385"/>
    </location>
</feature>
<proteinExistence type="inferred from homology"/>
<dbReference type="InterPro" id="IPR033738">
    <property type="entry name" value="AsnB_N"/>
</dbReference>
<keyword evidence="6" id="KW-0028">Amino-acid biosynthesis</keyword>
<dbReference type="AlphaFoldDB" id="A0A6A6B3T5"/>
<evidence type="ECO:0000256" key="4">
    <source>
        <dbReference type="ARBA" id="ARBA00022962"/>
    </source>
</evidence>
<dbReference type="SUPFAM" id="SSF52402">
    <property type="entry name" value="Adenine nucleotide alpha hydrolases-like"/>
    <property type="match status" value="1"/>
</dbReference>
<dbReference type="Pfam" id="PF00733">
    <property type="entry name" value="Asn_synthase"/>
    <property type="match status" value="1"/>
</dbReference>
<dbReference type="PROSITE" id="PS51278">
    <property type="entry name" value="GATASE_TYPE_2"/>
    <property type="match status" value="1"/>
</dbReference>
<dbReference type="EMBL" id="ML995497">
    <property type="protein sequence ID" value="KAF2138268.1"/>
    <property type="molecule type" value="Genomic_DNA"/>
</dbReference>
<dbReference type="CDD" id="cd01991">
    <property type="entry name" value="Asn_synthase_B_C"/>
    <property type="match status" value="1"/>
</dbReference>
<comment type="similarity">
    <text evidence="1">Belongs to the asparagine synthetase family.</text>
</comment>
<dbReference type="PANTHER" id="PTHR43284">
    <property type="entry name" value="ASPARAGINE SYNTHETASE (GLUTAMINE-HYDROLYZING)"/>
    <property type="match status" value="1"/>
</dbReference>
<feature type="binding site" evidence="7">
    <location>
        <position position="308"/>
    </location>
    <ligand>
        <name>ATP</name>
        <dbReference type="ChEBI" id="CHEBI:30616"/>
    </ligand>
</feature>
<organism evidence="10 11">
    <name type="scientific">Aplosporella prunicola CBS 121167</name>
    <dbReference type="NCBI Taxonomy" id="1176127"/>
    <lineage>
        <taxon>Eukaryota</taxon>
        <taxon>Fungi</taxon>
        <taxon>Dikarya</taxon>
        <taxon>Ascomycota</taxon>
        <taxon>Pezizomycotina</taxon>
        <taxon>Dothideomycetes</taxon>
        <taxon>Dothideomycetes incertae sedis</taxon>
        <taxon>Botryosphaeriales</taxon>
        <taxon>Aplosporellaceae</taxon>
        <taxon>Aplosporella</taxon>
    </lineage>
</organism>
<evidence type="ECO:0000256" key="6">
    <source>
        <dbReference type="PIRSR" id="PIRSR001589-1"/>
    </source>
</evidence>
<dbReference type="Gene3D" id="3.60.20.10">
    <property type="entry name" value="Glutamine Phosphoribosylpyrophosphate, subunit 1, domain 1"/>
    <property type="match status" value="1"/>
</dbReference>
<feature type="domain" description="Glutamine amidotransferase type-2" evidence="9">
    <location>
        <begin position="2"/>
        <end position="217"/>
    </location>
</feature>
<keyword evidence="4 6" id="KW-0315">Glutamine amidotransferase</keyword>
<keyword evidence="2 5" id="KW-0547">Nucleotide-binding</keyword>
<dbReference type="SUPFAM" id="SSF56235">
    <property type="entry name" value="N-terminal nucleophile aminohydrolases (Ntn hydrolases)"/>
    <property type="match status" value="1"/>
</dbReference>
<dbReference type="Pfam" id="PF13537">
    <property type="entry name" value="GATase_7"/>
    <property type="match status" value="1"/>
</dbReference>
<sequence>MCGISCIIHQDDPTAVDTTRLSSQLDKSLETIKHRGPDSRGQWISGDKRIALGHVRLAINDLSPDGAQPFHDASDAVHAVVNGELYDYDAIRAELERDTDYKFKGRSDCEIVIALYEHYGLNFLSKLRGEFALCLYDARRQFFVAARDRYGIKPLFWMRDQGRILIAAEAKAFLPLGWKPQWDVKSLLDAGWNHDERTLFEGVKKLRPGHYLTCQSFKHLEQRPYWDIDYPDKRMPDPRTEEEMIKGVQERMLEAVRLRLRADVPVGVYLSGGIDSSVIAGMVTHLVKERGEKIGNEKETDRVSCFSIAFDEESGFDESTIANRTAEHLGVKYYKKHMNEAELAARFEDATYHCEHHNPDLNYIGKYALSDVPREVGFKVVLTGEGADENFGGYPVYLPDYLREPDLAWQANTLPEEERIRQCEEAEEAAKQYYQSVGADARNRGPSVARRMLNNITTVSSMTAFTLQVFAPWTECFGLCDPQLTIANNPDGRVRECILNKWHPLHAAQYVWSKGHLANIFLTCLGDRTEMAHSLEARTPFLDHHLTEYVNGLPPSVKIRWDPKEQRFVEKWILREASRPFITKELYERKKHPYSAPTTYPAHGPLHRLLSCLMTEENVAKLGFVEWSKIKGLIESAFERDDPLAMRYAFTIAQWVVISQRFGVEAAKPGRR</sequence>
<dbReference type="Proteomes" id="UP000799438">
    <property type="component" value="Unassembled WGS sequence"/>
</dbReference>
<evidence type="ECO:0000313" key="10">
    <source>
        <dbReference type="EMBL" id="KAF2138268.1"/>
    </source>
</evidence>
<dbReference type="PIRSF" id="PIRSF001589">
    <property type="entry name" value="Asn_synthetase_glu-h"/>
    <property type="match status" value="1"/>
</dbReference>
<dbReference type="GO" id="GO:0006529">
    <property type="term" value="P:asparagine biosynthetic process"/>
    <property type="evidence" value="ECO:0007669"/>
    <property type="project" value="UniProtKB-KW"/>
</dbReference>
<evidence type="ECO:0000256" key="8">
    <source>
        <dbReference type="PIRSR" id="PIRSR001589-3"/>
    </source>
</evidence>
<evidence type="ECO:0000256" key="7">
    <source>
        <dbReference type="PIRSR" id="PIRSR001589-2"/>
    </source>
</evidence>
<dbReference type="OrthoDB" id="409189at2759"/>
<gene>
    <name evidence="10" type="ORF">K452DRAFT_301227</name>
</gene>
<dbReference type="GO" id="GO:0005829">
    <property type="term" value="C:cytosol"/>
    <property type="evidence" value="ECO:0007669"/>
    <property type="project" value="TreeGrafter"/>
</dbReference>
<feature type="active site" description="For GATase activity" evidence="6">
    <location>
        <position position="2"/>
    </location>
</feature>
<dbReference type="Gene3D" id="3.40.50.620">
    <property type="entry name" value="HUPs"/>
    <property type="match status" value="2"/>
</dbReference>
<evidence type="ECO:0000259" key="9">
    <source>
        <dbReference type="PROSITE" id="PS51278"/>
    </source>
</evidence>
<dbReference type="InterPro" id="IPR051786">
    <property type="entry name" value="ASN_synthetase/amidase"/>
</dbReference>
<evidence type="ECO:0000313" key="11">
    <source>
        <dbReference type="Proteomes" id="UP000799438"/>
    </source>
</evidence>
<dbReference type="PANTHER" id="PTHR43284:SF1">
    <property type="entry name" value="ASPARAGINE SYNTHETASE"/>
    <property type="match status" value="1"/>
</dbReference>
<dbReference type="CDD" id="cd00712">
    <property type="entry name" value="AsnB"/>
    <property type="match status" value="1"/>
</dbReference>
<dbReference type="InterPro" id="IPR001962">
    <property type="entry name" value="Asn_synthase"/>
</dbReference>
<dbReference type="InterPro" id="IPR029055">
    <property type="entry name" value="Ntn_hydrolases_N"/>
</dbReference>
<protein>
    <recommendedName>
        <fullName evidence="9">Glutamine amidotransferase type-2 domain-containing protein</fullName>
    </recommendedName>
</protein>
<dbReference type="RefSeq" id="XP_033393981.1">
    <property type="nucleotide sequence ID" value="XM_033542421.1"/>
</dbReference>
<dbReference type="InterPro" id="IPR014729">
    <property type="entry name" value="Rossmann-like_a/b/a_fold"/>
</dbReference>
<name>A0A6A6B3T5_9PEZI</name>
<dbReference type="InterPro" id="IPR017932">
    <property type="entry name" value="GATase_2_dom"/>
</dbReference>
<keyword evidence="3 5" id="KW-0067">ATP-binding</keyword>
<dbReference type="GO" id="GO:0005524">
    <property type="term" value="F:ATP binding"/>
    <property type="evidence" value="ECO:0007669"/>
    <property type="project" value="UniProtKB-KW"/>
</dbReference>
<evidence type="ECO:0000256" key="2">
    <source>
        <dbReference type="ARBA" id="ARBA00022741"/>
    </source>
</evidence>
<evidence type="ECO:0000256" key="5">
    <source>
        <dbReference type="PIRNR" id="PIRNR001589"/>
    </source>
</evidence>
<evidence type="ECO:0000256" key="1">
    <source>
        <dbReference type="ARBA" id="ARBA00005752"/>
    </source>
</evidence>
<evidence type="ECO:0000256" key="3">
    <source>
        <dbReference type="ARBA" id="ARBA00022840"/>
    </source>
</evidence>
<feature type="binding site" evidence="7">
    <location>
        <position position="108"/>
    </location>
    <ligand>
        <name>L-glutamine</name>
        <dbReference type="ChEBI" id="CHEBI:58359"/>
    </ligand>
</feature>
<dbReference type="GO" id="GO:0004066">
    <property type="term" value="F:asparagine synthase (glutamine-hydrolyzing) activity"/>
    <property type="evidence" value="ECO:0007669"/>
    <property type="project" value="InterPro"/>
</dbReference>
<dbReference type="NCBIfam" id="TIGR01536">
    <property type="entry name" value="asn_synth_AEB"/>
    <property type="match status" value="1"/>
</dbReference>
<reference evidence="10" key="1">
    <citation type="journal article" date="2020" name="Stud. Mycol.">
        <title>101 Dothideomycetes genomes: a test case for predicting lifestyles and emergence of pathogens.</title>
        <authorList>
            <person name="Haridas S."/>
            <person name="Albert R."/>
            <person name="Binder M."/>
            <person name="Bloem J."/>
            <person name="Labutti K."/>
            <person name="Salamov A."/>
            <person name="Andreopoulos B."/>
            <person name="Baker S."/>
            <person name="Barry K."/>
            <person name="Bills G."/>
            <person name="Bluhm B."/>
            <person name="Cannon C."/>
            <person name="Castanera R."/>
            <person name="Culley D."/>
            <person name="Daum C."/>
            <person name="Ezra D."/>
            <person name="Gonzalez J."/>
            <person name="Henrissat B."/>
            <person name="Kuo A."/>
            <person name="Liang C."/>
            <person name="Lipzen A."/>
            <person name="Lutzoni F."/>
            <person name="Magnuson J."/>
            <person name="Mondo S."/>
            <person name="Nolan M."/>
            <person name="Ohm R."/>
            <person name="Pangilinan J."/>
            <person name="Park H.-J."/>
            <person name="Ramirez L."/>
            <person name="Alfaro M."/>
            <person name="Sun H."/>
            <person name="Tritt A."/>
            <person name="Yoshinaga Y."/>
            <person name="Zwiers L.-H."/>
            <person name="Turgeon B."/>
            <person name="Goodwin S."/>
            <person name="Spatafora J."/>
            <person name="Crous P."/>
            <person name="Grigoriev I."/>
        </authorList>
    </citation>
    <scope>NUCLEOTIDE SEQUENCE</scope>
    <source>
        <strain evidence="10">CBS 121167</strain>
    </source>
</reference>
<accession>A0A6A6B3T5</accession>